<dbReference type="Gene3D" id="2.60.40.420">
    <property type="entry name" value="Cupredoxins - blue copper proteins"/>
    <property type="match status" value="1"/>
</dbReference>
<dbReference type="Proteomes" id="UP001465976">
    <property type="component" value="Unassembled WGS sequence"/>
</dbReference>
<dbReference type="PANTHER" id="PTHR34883">
    <property type="entry name" value="SERINE-RICH PROTEIN, PUTATIVE-RELATED-RELATED"/>
    <property type="match status" value="1"/>
</dbReference>
<comment type="caution">
    <text evidence="2">The sequence shown here is derived from an EMBL/GenBank/DDBJ whole genome shotgun (WGS) entry which is preliminary data.</text>
</comment>
<feature type="signal peptide" evidence="1">
    <location>
        <begin position="1"/>
        <end position="19"/>
    </location>
</feature>
<keyword evidence="1" id="KW-0732">Signal</keyword>
<organism evidence="2 3">
    <name type="scientific">Marasmius crinis-equi</name>
    <dbReference type="NCBI Taxonomy" id="585013"/>
    <lineage>
        <taxon>Eukaryota</taxon>
        <taxon>Fungi</taxon>
        <taxon>Dikarya</taxon>
        <taxon>Basidiomycota</taxon>
        <taxon>Agaricomycotina</taxon>
        <taxon>Agaricomycetes</taxon>
        <taxon>Agaricomycetidae</taxon>
        <taxon>Agaricales</taxon>
        <taxon>Marasmiineae</taxon>
        <taxon>Marasmiaceae</taxon>
        <taxon>Marasmius</taxon>
    </lineage>
</organism>
<dbReference type="SUPFAM" id="SSF49503">
    <property type="entry name" value="Cupredoxins"/>
    <property type="match status" value="1"/>
</dbReference>
<accession>A0ABR3FD08</accession>
<dbReference type="InterPro" id="IPR008972">
    <property type="entry name" value="Cupredoxin"/>
</dbReference>
<reference evidence="2 3" key="1">
    <citation type="submission" date="2024-02" db="EMBL/GenBank/DDBJ databases">
        <title>A draft genome for the cacao thread blight pathogen Marasmius crinis-equi.</title>
        <authorList>
            <person name="Cohen S.P."/>
            <person name="Baruah I.K."/>
            <person name="Amoako-Attah I."/>
            <person name="Bukari Y."/>
            <person name="Meinhardt L.W."/>
            <person name="Bailey B.A."/>
        </authorList>
    </citation>
    <scope>NUCLEOTIDE SEQUENCE [LARGE SCALE GENOMIC DNA]</scope>
    <source>
        <strain evidence="2 3">GH-76</strain>
    </source>
</reference>
<dbReference type="PANTHER" id="PTHR34883:SF4">
    <property type="entry name" value="CUPREDOXIN"/>
    <property type="match status" value="1"/>
</dbReference>
<proteinExistence type="predicted"/>
<evidence type="ECO:0000313" key="2">
    <source>
        <dbReference type="EMBL" id="KAL0572983.1"/>
    </source>
</evidence>
<evidence type="ECO:0000313" key="3">
    <source>
        <dbReference type="Proteomes" id="UP001465976"/>
    </source>
</evidence>
<evidence type="ECO:0008006" key="4">
    <source>
        <dbReference type="Google" id="ProtNLM"/>
    </source>
</evidence>
<gene>
    <name evidence="2" type="ORF">V5O48_008974</name>
</gene>
<sequence length="139" mass="13976">MQLTSLVSLLAVAVAPALAANFNVNVGANNGFVFSPTSISGAVAGDTISFSFTSRNHSATTTTFTSPCPPPPGGVGPNGFDTGFHVAPGSAVVTLRDSGTHFISCMQAAGAHCRMGMVFVINPTATQSVAAFQANARAS</sequence>
<dbReference type="EMBL" id="JBAHYK010000558">
    <property type="protein sequence ID" value="KAL0572983.1"/>
    <property type="molecule type" value="Genomic_DNA"/>
</dbReference>
<protein>
    <recommendedName>
        <fullName evidence="4">Cupredoxin</fullName>
    </recommendedName>
</protein>
<feature type="chain" id="PRO_5045635659" description="Cupredoxin" evidence="1">
    <location>
        <begin position="20"/>
        <end position="139"/>
    </location>
</feature>
<name>A0ABR3FD08_9AGAR</name>
<keyword evidence="3" id="KW-1185">Reference proteome</keyword>
<dbReference type="InterPro" id="IPR052953">
    <property type="entry name" value="Ser-rich/MCO-related"/>
</dbReference>
<evidence type="ECO:0000256" key="1">
    <source>
        <dbReference type="SAM" id="SignalP"/>
    </source>
</evidence>